<organism evidence="3 4">
    <name type="scientific">Okeania hirsuta</name>
    <dbReference type="NCBI Taxonomy" id="1458930"/>
    <lineage>
        <taxon>Bacteria</taxon>
        <taxon>Bacillati</taxon>
        <taxon>Cyanobacteriota</taxon>
        <taxon>Cyanophyceae</taxon>
        <taxon>Oscillatoriophycideae</taxon>
        <taxon>Oscillatoriales</taxon>
        <taxon>Microcoleaceae</taxon>
        <taxon>Okeania</taxon>
    </lineage>
</organism>
<dbReference type="PANTHER" id="PTHR13696:SF52">
    <property type="entry name" value="PARA FAMILY PROTEIN CT_582"/>
    <property type="match status" value="1"/>
</dbReference>
<dbReference type="EMBL" id="RCBY01000014">
    <property type="protein sequence ID" value="RQH53408.1"/>
    <property type="molecule type" value="Genomic_DNA"/>
</dbReference>
<evidence type="ECO:0000313" key="2">
    <source>
        <dbReference type="EMBL" id="RQH24303.1"/>
    </source>
</evidence>
<evidence type="ECO:0000259" key="1">
    <source>
        <dbReference type="Pfam" id="PF13614"/>
    </source>
</evidence>
<dbReference type="OrthoDB" id="9815116at2"/>
<reference evidence="3 4" key="1">
    <citation type="journal article" date="2018" name="ACS Chem. Biol.">
        <title>Ketoreductase domain dysfunction expands chemodiversity: malyngamide biosynthesis in the cyanobacterium Okeania hirsuta.</title>
        <authorList>
            <person name="Moss N.A."/>
            <person name="Leao T."/>
            <person name="Rankin M."/>
            <person name="McCullough T.M."/>
            <person name="Qu P."/>
            <person name="Korobeynikov A."/>
            <person name="Smith J.L."/>
            <person name="Gerwick L."/>
            <person name="Gerwick W.H."/>
        </authorList>
    </citation>
    <scope>NUCLEOTIDE SEQUENCE [LARGE SCALE GENOMIC DNA]</scope>
    <source>
        <strain evidence="3 4">PAB10Feb10-1</strain>
    </source>
</reference>
<dbReference type="EMBL" id="RCBY01000321">
    <property type="protein sequence ID" value="RQH24303.1"/>
    <property type="molecule type" value="Genomic_DNA"/>
</dbReference>
<dbReference type="InterPro" id="IPR027417">
    <property type="entry name" value="P-loop_NTPase"/>
</dbReference>
<gene>
    <name evidence="3" type="ORF">D5R40_04355</name>
    <name evidence="2" type="ORF">D5R40_29805</name>
</gene>
<dbReference type="Pfam" id="PF13614">
    <property type="entry name" value="AAA_31"/>
    <property type="match status" value="1"/>
</dbReference>
<feature type="domain" description="AAA" evidence="1">
    <location>
        <begin position="172"/>
        <end position="346"/>
    </location>
</feature>
<comment type="caution">
    <text evidence="3">The sequence shown here is derived from an EMBL/GenBank/DDBJ whole genome shotgun (WGS) entry which is preliminary data.</text>
</comment>
<dbReference type="Proteomes" id="UP000269154">
    <property type="component" value="Unassembled WGS sequence"/>
</dbReference>
<dbReference type="InterPro" id="IPR025669">
    <property type="entry name" value="AAA_dom"/>
</dbReference>
<protein>
    <submittedName>
        <fullName evidence="3">ParA family protein</fullName>
    </submittedName>
</protein>
<dbReference type="AlphaFoldDB" id="A0A3N6RXF1"/>
<dbReference type="InterPro" id="IPR050678">
    <property type="entry name" value="DNA_Partitioning_ATPase"/>
</dbReference>
<evidence type="ECO:0000313" key="3">
    <source>
        <dbReference type="EMBL" id="RQH53408.1"/>
    </source>
</evidence>
<dbReference type="SUPFAM" id="SSF52540">
    <property type="entry name" value="P-loop containing nucleoside triphosphate hydrolases"/>
    <property type="match status" value="1"/>
</dbReference>
<dbReference type="CDD" id="cd02042">
    <property type="entry name" value="ParAB_family"/>
    <property type="match status" value="1"/>
</dbReference>
<keyword evidence="4" id="KW-1185">Reference proteome</keyword>
<dbReference type="RefSeq" id="WP_124146263.1">
    <property type="nucleotide sequence ID" value="NZ_CAWOKI010000147.1"/>
</dbReference>
<name>A0A3N6RXF1_9CYAN</name>
<evidence type="ECO:0000313" key="4">
    <source>
        <dbReference type="Proteomes" id="UP000269154"/>
    </source>
</evidence>
<dbReference type="Gene3D" id="3.40.50.300">
    <property type="entry name" value="P-loop containing nucleotide triphosphate hydrolases"/>
    <property type="match status" value="1"/>
</dbReference>
<dbReference type="PANTHER" id="PTHR13696">
    <property type="entry name" value="P-LOOP CONTAINING NUCLEOSIDE TRIPHOSPHATE HYDROLASE"/>
    <property type="match status" value="1"/>
</dbReference>
<proteinExistence type="predicted"/>
<sequence>MDSAVKNQALVDALVKNLPEDASEAQVNQIFASELFKFLGFELNEQVPSFPTGSGTDAVDYAIRHSTENDIFSQTKTNPDILVELKARNVNLTPDSTQYQKTVVQIKRYLLAENCQTVKWGIITNANHIQLFRKHGKVIHPATVCLEINPENIIKIATSIKEKIDKPQKVLTVAVYNNKGGVGKTTTTVNTAATLSLYNKKVLIVDFDPNQRDLTNSLAIKPGTPTFYDCLVDKNINVTDVIYPYKLNSKKSKKSFGFDVIPVHGKLGDWDDVAQKITFDRLSKLLDTLKNSYDYIFIDAPPNWRIFSVSAVYAADVVLIPAKHNNLFSLENAAIAIKEYIPAVQKARIKDAARRKNEDFGPVALPIFFNGEKMTDAQKKGAKLHINKLIREAQENSNHQFALRPYFYPRYTAANKNTDIFELPNYASIANSAFSHIPAVYKDKIAKGYYINLVKEYFLQ</sequence>
<accession>A0A3N6RXF1</accession>